<protein>
    <submittedName>
        <fullName evidence="2">Uncharacterized protein</fullName>
    </submittedName>
</protein>
<feature type="region of interest" description="Disordered" evidence="1">
    <location>
        <begin position="147"/>
        <end position="178"/>
    </location>
</feature>
<accession>A0A397UGJ1</accession>
<gene>
    <name evidence="2" type="ORF">C2G38_518801</name>
</gene>
<reference evidence="2 3" key="1">
    <citation type="submission" date="2018-06" db="EMBL/GenBank/DDBJ databases">
        <title>Comparative genomics reveals the genomic features of Rhizophagus irregularis, R. cerebriforme, R. diaphanum and Gigaspora rosea, and their symbiotic lifestyle signature.</title>
        <authorList>
            <person name="Morin E."/>
            <person name="San Clemente H."/>
            <person name="Chen E.C.H."/>
            <person name="De La Providencia I."/>
            <person name="Hainaut M."/>
            <person name="Kuo A."/>
            <person name="Kohler A."/>
            <person name="Murat C."/>
            <person name="Tang N."/>
            <person name="Roy S."/>
            <person name="Loubradou J."/>
            <person name="Henrissat B."/>
            <person name="Grigoriev I.V."/>
            <person name="Corradi N."/>
            <person name="Roux C."/>
            <person name="Martin F.M."/>
        </authorList>
    </citation>
    <scope>NUCLEOTIDE SEQUENCE [LARGE SCALE GENOMIC DNA]</scope>
    <source>
        <strain evidence="2 3">DAOM 194757</strain>
    </source>
</reference>
<sequence>MVLNHIEMINPKSEQKYLIEYIKQIKRILQDPEQFEIYDNKLDSINDQYYLIVDNNDPYPLESPNLHVIEWIKAHINDTEYAQFEDEPWMIEFINTFKNIQKKFVGFNIEDMSEKSWHIEVLYPLFRVLVSGLKYLKFTMDESFTNSSREASRDSKESSCSNNTSILSSPSASPRSSSPCLSREFVFVNFNAEHFSKTDSTSSGIRPDGQLICESIFPGFKMEVGSLESSKPVNSSFNKKQSDKAKLILAMLMSGAHIRNDFNPSYMSKSIQELLEKIGYVTLQIHNENLIAHIYDFTFSPIKVRQIVIDVLIPVRPTVKIGLAFLWNAESLIRFVAEIKKLRKILEKIDTNFELLVNQLDNKAPLEPLISKKNFYQKFIHVRLFEILARWSAMSEYYKCK</sequence>
<dbReference type="OrthoDB" id="10369938at2759"/>
<keyword evidence="3" id="KW-1185">Reference proteome</keyword>
<organism evidence="2 3">
    <name type="scientific">Gigaspora rosea</name>
    <dbReference type="NCBI Taxonomy" id="44941"/>
    <lineage>
        <taxon>Eukaryota</taxon>
        <taxon>Fungi</taxon>
        <taxon>Fungi incertae sedis</taxon>
        <taxon>Mucoromycota</taxon>
        <taxon>Glomeromycotina</taxon>
        <taxon>Glomeromycetes</taxon>
        <taxon>Diversisporales</taxon>
        <taxon>Gigasporaceae</taxon>
        <taxon>Gigaspora</taxon>
    </lineage>
</organism>
<comment type="caution">
    <text evidence="2">The sequence shown here is derived from an EMBL/GenBank/DDBJ whole genome shotgun (WGS) entry which is preliminary data.</text>
</comment>
<dbReference type="Proteomes" id="UP000266673">
    <property type="component" value="Unassembled WGS sequence"/>
</dbReference>
<name>A0A397UGJ1_9GLOM</name>
<evidence type="ECO:0000256" key="1">
    <source>
        <dbReference type="SAM" id="MobiDB-lite"/>
    </source>
</evidence>
<dbReference type="EMBL" id="QKWP01001819">
    <property type="protein sequence ID" value="RIB06423.1"/>
    <property type="molecule type" value="Genomic_DNA"/>
</dbReference>
<evidence type="ECO:0000313" key="2">
    <source>
        <dbReference type="EMBL" id="RIB06423.1"/>
    </source>
</evidence>
<feature type="compositionally biased region" description="Low complexity" evidence="1">
    <location>
        <begin position="158"/>
        <end position="178"/>
    </location>
</feature>
<proteinExistence type="predicted"/>
<dbReference type="AlphaFoldDB" id="A0A397UGJ1"/>
<evidence type="ECO:0000313" key="3">
    <source>
        <dbReference type="Proteomes" id="UP000266673"/>
    </source>
</evidence>